<protein>
    <submittedName>
        <fullName evidence="6">Acetyltransferase (GNAT) domain containing protein</fullName>
    </submittedName>
</protein>
<keyword evidence="6" id="KW-0808">Transferase</keyword>
<evidence type="ECO:0000313" key="1">
    <source>
        <dbReference type="EMBL" id="CAB4164974.1"/>
    </source>
</evidence>
<sequence length="159" mass="18975">MLREMIFTPDKMKWLWETMQGYKTLFSDLTRGKLENFVDVVLLPDSFWVEVVEKETEQIIGIMYVTDLRLVIDASVHLVFFDRKPVEKSMICRFAIEWMFKNFPLQRLTAYVPSIYWMTIKLAKNIGFVEEGRRRQALLIGNRWVDQMIFGILRREVIG</sequence>
<reference evidence="6" key="1">
    <citation type="submission" date="2020-05" db="EMBL/GenBank/DDBJ databases">
        <authorList>
            <person name="Chiriac C."/>
            <person name="Salcher M."/>
            <person name="Ghai R."/>
            <person name="Kavagutti S V."/>
        </authorList>
    </citation>
    <scope>NUCLEOTIDE SEQUENCE</scope>
</reference>
<gene>
    <name evidence="3" type="ORF">UFOVP1000_4</name>
    <name evidence="4" type="ORF">UFOVP1092_32</name>
    <name evidence="5" type="ORF">UFOVP1152_36</name>
    <name evidence="6" type="ORF">UFOVP1337_19</name>
    <name evidence="7" type="ORF">UFOVP1446_4</name>
    <name evidence="9" type="ORF">UFOVP1537_40</name>
    <name evidence="8" type="ORF">UFOVP1598_18</name>
    <name evidence="1" type="ORF">UFOVP825_5</name>
    <name evidence="2" type="ORF">UFOVP915_40</name>
</gene>
<dbReference type="Gene3D" id="3.40.630.30">
    <property type="match status" value="1"/>
</dbReference>
<evidence type="ECO:0000313" key="8">
    <source>
        <dbReference type="EMBL" id="CAB4218253.1"/>
    </source>
</evidence>
<evidence type="ECO:0000313" key="7">
    <source>
        <dbReference type="EMBL" id="CAB4212331.1"/>
    </source>
</evidence>
<proteinExistence type="predicted"/>
<dbReference type="EMBL" id="LR797109">
    <property type="protein sequence ID" value="CAB4187615.1"/>
    <property type="molecule type" value="Genomic_DNA"/>
</dbReference>
<evidence type="ECO:0000313" key="6">
    <source>
        <dbReference type="EMBL" id="CAB4199114.1"/>
    </source>
</evidence>
<dbReference type="EMBL" id="LR797472">
    <property type="protein sequence ID" value="CAB4218253.1"/>
    <property type="molecule type" value="Genomic_DNA"/>
</dbReference>
<organism evidence="6">
    <name type="scientific">uncultured Caudovirales phage</name>
    <dbReference type="NCBI Taxonomy" id="2100421"/>
    <lineage>
        <taxon>Viruses</taxon>
        <taxon>Duplodnaviria</taxon>
        <taxon>Heunggongvirae</taxon>
        <taxon>Uroviricota</taxon>
        <taxon>Caudoviricetes</taxon>
        <taxon>Peduoviridae</taxon>
        <taxon>Maltschvirus</taxon>
        <taxon>Maltschvirus maltsch</taxon>
    </lineage>
</organism>
<evidence type="ECO:0000313" key="2">
    <source>
        <dbReference type="EMBL" id="CAB4171303.1"/>
    </source>
</evidence>
<name>A0A6J5S2A5_9CAUD</name>
<dbReference type="EMBL" id="LR797039">
    <property type="protein sequence ID" value="CAB4183033.1"/>
    <property type="molecule type" value="Genomic_DNA"/>
</dbReference>
<evidence type="ECO:0000313" key="3">
    <source>
        <dbReference type="EMBL" id="CAB4177187.1"/>
    </source>
</evidence>
<dbReference type="EMBL" id="LR796772">
    <property type="protein sequence ID" value="CAB4164974.1"/>
    <property type="molecule type" value="Genomic_DNA"/>
</dbReference>
<evidence type="ECO:0000313" key="4">
    <source>
        <dbReference type="EMBL" id="CAB4183033.1"/>
    </source>
</evidence>
<dbReference type="EMBL" id="LR796865">
    <property type="protein sequence ID" value="CAB4171303.1"/>
    <property type="molecule type" value="Genomic_DNA"/>
</dbReference>
<accession>A0A6J5S2A5</accession>
<dbReference type="EMBL" id="LR797286">
    <property type="protein sequence ID" value="CAB4199114.1"/>
    <property type="molecule type" value="Genomic_DNA"/>
</dbReference>
<dbReference type="EMBL" id="LR797383">
    <property type="protein sequence ID" value="CAB4212331.1"/>
    <property type="molecule type" value="Genomic_DNA"/>
</dbReference>
<evidence type="ECO:0000313" key="5">
    <source>
        <dbReference type="EMBL" id="CAB4187615.1"/>
    </source>
</evidence>
<dbReference type="SUPFAM" id="SSF55729">
    <property type="entry name" value="Acyl-CoA N-acyltransferases (Nat)"/>
    <property type="match status" value="1"/>
</dbReference>
<dbReference type="Pfam" id="PF13420">
    <property type="entry name" value="Acetyltransf_4"/>
    <property type="match status" value="1"/>
</dbReference>
<dbReference type="InterPro" id="IPR016181">
    <property type="entry name" value="Acyl_CoA_acyltransferase"/>
</dbReference>
<evidence type="ECO:0000313" key="9">
    <source>
        <dbReference type="EMBL" id="CAB5238424.1"/>
    </source>
</evidence>
<dbReference type="GO" id="GO:0016740">
    <property type="term" value="F:transferase activity"/>
    <property type="evidence" value="ECO:0007669"/>
    <property type="project" value="UniProtKB-KW"/>
</dbReference>
<dbReference type="EMBL" id="LR798452">
    <property type="protein sequence ID" value="CAB5238424.1"/>
    <property type="molecule type" value="Genomic_DNA"/>
</dbReference>
<dbReference type="EMBL" id="LR796946">
    <property type="protein sequence ID" value="CAB4177187.1"/>
    <property type="molecule type" value="Genomic_DNA"/>
</dbReference>